<dbReference type="GO" id="GO:0004853">
    <property type="term" value="F:uroporphyrinogen decarboxylase activity"/>
    <property type="evidence" value="ECO:0007669"/>
    <property type="project" value="UniProtKB-UniRule"/>
</dbReference>
<evidence type="ECO:0000256" key="8">
    <source>
        <dbReference type="ARBA" id="ARBA00022490"/>
    </source>
</evidence>
<evidence type="ECO:0000313" key="18">
    <source>
        <dbReference type="EMBL" id="MCS5710037.1"/>
    </source>
</evidence>
<feature type="binding site" evidence="12">
    <location>
        <position position="152"/>
    </location>
    <ligand>
        <name>substrate</name>
    </ligand>
</feature>
<dbReference type="PROSITE" id="PS00907">
    <property type="entry name" value="UROD_2"/>
    <property type="match status" value="1"/>
</dbReference>
<evidence type="ECO:0000313" key="19">
    <source>
        <dbReference type="Proteomes" id="UP000051497"/>
    </source>
</evidence>
<comment type="subunit">
    <text evidence="5 12">Homodimer.</text>
</comment>
<feature type="site" description="Transition state stabilizer" evidence="12">
    <location>
        <position position="75"/>
    </location>
</feature>
<feature type="binding site" evidence="12">
    <location>
        <position position="325"/>
    </location>
    <ligand>
        <name>substrate</name>
    </ligand>
</feature>
<feature type="binding site" evidence="12">
    <location>
        <position position="207"/>
    </location>
    <ligand>
        <name>substrate</name>
    </ligand>
</feature>
<evidence type="ECO:0000256" key="13">
    <source>
        <dbReference type="RuleBase" id="RU000554"/>
    </source>
</evidence>
<reference evidence="18" key="3">
    <citation type="submission" date="2021-06" db="EMBL/GenBank/DDBJ databases">
        <title>Genomic Description and Analysis of Intracellular Bacteria, Candidatus Berkiella cookevillensis and Candidatus Berkiella aquae.</title>
        <authorList>
            <person name="Kidane D.T."/>
            <person name="Mehari Y.T."/>
            <person name="Rice F.C."/>
            <person name="Arivett B.A."/>
            <person name="Farone A.L."/>
            <person name="Berk S.G."/>
            <person name="Farone M.B."/>
        </authorList>
    </citation>
    <scope>NUCLEOTIDE SEQUENCE</scope>
    <source>
        <strain evidence="18">HT99</strain>
    </source>
</reference>
<dbReference type="STRING" id="295108.HT99x_01929"/>
<comment type="caution">
    <text evidence="17">The sequence shown here is derived from an EMBL/GenBank/DDBJ whole genome shotgun (WGS) entry which is preliminary data.</text>
</comment>
<keyword evidence="11 12" id="KW-0627">Porphyrin biosynthesis</keyword>
<dbReference type="Gene3D" id="3.20.20.210">
    <property type="match status" value="1"/>
</dbReference>
<evidence type="ECO:0000256" key="7">
    <source>
        <dbReference type="ARBA" id="ARBA00014308"/>
    </source>
</evidence>
<dbReference type="Pfam" id="PF01208">
    <property type="entry name" value="URO-D"/>
    <property type="match status" value="1"/>
</dbReference>
<dbReference type="InterPro" id="IPR000257">
    <property type="entry name" value="Uroporphyrinogen_deCOase"/>
</dbReference>
<dbReference type="GO" id="GO:0005829">
    <property type="term" value="C:cytosol"/>
    <property type="evidence" value="ECO:0007669"/>
    <property type="project" value="TreeGrafter"/>
</dbReference>
<comment type="function">
    <text evidence="1 12">Catalyzes the decarboxylation of four acetate groups of uroporphyrinogen-III to yield coproporphyrinogen-III.</text>
</comment>
<dbReference type="OrthoDB" id="9806656at2"/>
<dbReference type="EC" id="4.1.1.37" evidence="6 12"/>
<dbReference type="PATRIC" id="fig|1590043.3.peg.1967"/>
<keyword evidence="9 12" id="KW-0210">Decarboxylase</keyword>
<evidence type="ECO:0000313" key="17">
    <source>
        <dbReference type="EMBL" id="KRG21009.1"/>
    </source>
</evidence>
<dbReference type="InterPro" id="IPR006361">
    <property type="entry name" value="Uroporphyrinogen_deCO2ase_HemE"/>
</dbReference>
<dbReference type="FunFam" id="3.20.20.210:FF:000001">
    <property type="entry name" value="Uroporphyrinogen decarboxylase"/>
    <property type="match status" value="1"/>
</dbReference>
<dbReference type="InterPro" id="IPR038071">
    <property type="entry name" value="UROD/MetE-like_sf"/>
</dbReference>
<dbReference type="EMBL" id="LKAJ01000007">
    <property type="protein sequence ID" value="KRG21009.1"/>
    <property type="molecule type" value="Genomic_DNA"/>
</dbReference>
<evidence type="ECO:0000259" key="15">
    <source>
        <dbReference type="PROSITE" id="PS00906"/>
    </source>
</evidence>
<evidence type="ECO:0000256" key="6">
    <source>
        <dbReference type="ARBA" id="ARBA00012288"/>
    </source>
</evidence>
<accession>A0A0Q9YWJ8</accession>
<evidence type="ECO:0000256" key="1">
    <source>
        <dbReference type="ARBA" id="ARBA00002448"/>
    </source>
</evidence>
<dbReference type="SUPFAM" id="SSF51726">
    <property type="entry name" value="UROD/MetE-like"/>
    <property type="match status" value="1"/>
</dbReference>
<keyword evidence="19" id="KW-1185">Reference proteome</keyword>
<evidence type="ECO:0000256" key="3">
    <source>
        <dbReference type="ARBA" id="ARBA00004804"/>
    </source>
</evidence>
<dbReference type="EMBL" id="LKAJ02000001">
    <property type="protein sequence ID" value="MCS5710037.1"/>
    <property type="molecule type" value="Genomic_DNA"/>
</dbReference>
<evidence type="ECO:0000256" key="10">
    <source>
        <dbReference type="ARBA" id="ARBA00023239"/>
    </source>
</evidence>
<feature type="domain" description="Uroporphyrinogen decarboxylase (URO-D)" evidence="16">
    <location>
        <begin position="140"/>
        <end position="156"/>
    </location>
</feature>
<dbReference type="PANTHER" id="PTHR21091:SF169">
    <property type="entry name" value="UROPORPHYRINOGEN DECARBOXYLASE"/>
    <property type="match status" value="1"/>
</dbReference>
<comment type="pathway">
    <text evidence="3 12 13">Porphyrin-containing compound metabolism; protoporphyrin-IX biosynthesis; coproporphyrinogen-III from 5-aminolevulinate: step 4/4.</text>
</comment>
<dbReference type="NCBIfam" id="TIGR01464">
    <property type="entry name" value="hemE"/>
    <property type="match status" value="1"/>
</dbReference>
<dbReference type="RefSeq" id="WP_075066551.1">
    <property type="nucleotide sequence ID" value="NZ_LKAJ02000001.1"/>
</dbReference>
<organism evidence="17">
    <name type="scientific">Candidatus Berkiella aquae</name>
    <dbReference type="NCBI Taxonomy" id="295108"/>
    <lineage>
        <taxon>Bacteria</taxon>
        <taxon>Pseudomonadati</taxon>
        <taxon>Pseudomonadota</taxon>
        <taxon>Gammaproteobacteria</taxon>
        <taxon>Candidatus Berkiellales</taxon>
        <taxon>Candidatus Berkiellaceae</taxon>
        <taxon>Candidatus Berkiella</taxon>
    </lineage>
</organism>
<comment type="caution">
    <text evidence="12">Lacks conserved residue(s) required for the propagation of feature annotation.</text>
</comment>
<dbReference type="HAMAP" id="MF_00218">
    <property type="entry name" value="URO_D"/>
    <property type="match status" value="1"/>
</dbReference>
<comment type="catalytic activity">
    <reaction evidence="12 13">
        <text>uroporphyrinogen III + 4 H(+) = coproporphyrinogen III + 4 CO2</text>
        <dbReference type="Rhea" id="RHEA:19865"/>
        <dbReference type="ChEBI" id="CHEBI:15378"/>
        <dbReference type="ChEBI" id="CHEBI:16526"/>
        <dbReference type="ChEBI" id="CHEBI:57308"/>
        <dbReference type="ChEBI" id="CHEBI:57309"/>
        <dbReference type="EC" id="4.1.1.37"/>
    </reaction>
</comment>
<sequence>MNSSFRFIRALKRQPVDSTPVWFMRQAGRYLPEYRAMRERVGGFLGMCQNPEIAAEITLQPLKRFPLDAAIIFSDILTIPDAMGLGLYFATHEGPHFQNPIRDAKAVAKLPIPCPEADLGYVMDAVRLTVKECGDKTPVIGFCGSPWTVATYMVEGQGSRTFSIIKAMMMNEPLVLKGLLQKVTQASCQYLEAQIQAGVEAVMVFDTWGGALSGAAYHEFSLHYMQEIVRYLKAKTLTQSIPIILFTKQGGQWLESIADTGCDAIGIDWTQDLANAKARVGRQVALQGNLDPTVLYARPDIIQREVQGVLANYGYGSGHIFNLGHGIFPDVNPEHVAAMIEAVKKYSPRYHQAEMIKDNAQNGTV</sequence>
<proteinExistence type="inferred from homology"/>
<dbReference type="PROSITE" id="PS00906">
    <property type="entry name" value="UROD_1"/>
    <property type="match status" value="1"/>
</dbReference>
<evidence type="ECO:0000256" key="4">
    <source>
        <dbReference type="ARBA" id="ARBA00009935"/>
    </source>
</evidence>
<name>A0A0Q9YWJ8_9GAMM</name>
<evidence type="ECO:0000256" key="9">
    <source>
        <dbReference type="ARBA" id="ARBA00022793"/>
    </source>
</evidence>
<feature type="domain" description="Uroporphyrinogen decarboxylase (URO-D)" evidence="15">
    <location>
        <begin position="20"/>
        <end position="29"/>
    </location>
</feature>
<evidence type="ECO:0000256" key="11">
    <source>
        <dbReference type="ARBA" id="ARBA00023244"/>
    </source>
</evidence>
<evidence type="ECO:0000256" key="12">
    <source>
        <dbReference type="HAMAP-Rule" id="MF_00218"/>
    </source>
</evidence>
<comment type="similarity">
    <text evidence="4 12 14">Belongs to the uroporphyrinogen decarboxylase family.</text>
</comment>
<evidence type="ECO:0000256" key="14">
    <source>
        <dbReference type="RuleBase" id="RU004169"/>
    </source>
</evidence>
<dbReference type="GO" id="GO:0019353">
    <property type="term" value="P:protoporphyrinogen IX biosynthetic process from glutamate"/>
    <property type="evidence" value="ECO:0007669"/>
    <property type="project" value="TreeGrafter"/>
</dbReference>
<evidence type="ECO:0000256" key="5">
    <source>
        <dbReference type="ARBA" id="ARBA00011738"/>
    </source>
</evidence>
<protein>
    <recommendedName>
        <fullName evidence="7 12">Uroporphyrinogen decarboxylase</fullName>
        <shortName evidence="12">UPD</shortName>
        <shortName evidence="12">URO-D</shortName>
        <ecNumber evidence="6 12">4.1.1.37</ecNumber>
    </recommendedName>
</protein>
<dbReference type="Proteomes" id="UP000051497">
    <property type="component" value="Unassembled WGS sequence"/>
</dbReference>
<reference evidence="17" key="1">
    <citation type="submission" date="2015-09" db="EMBL/GenBank/DDBJ databases">
        <title>Draft Genome Sequences of Two Novel Amoeba-resistant Intranuclear Bacteria, Candidatus Berkiella cookevillensis and Candidatus Berkiella aquae.</title>
        <authorList>
            <person name="Mehari Y.T."/>
            <person name="Arivett B.A."/>
            <person name="Farone A.L."/>
            <person name="Gunderson J.H."/>
            <person name="Farone M.B."/>
        </authorList>
    </citation>
    <scope>NUCLEOTIDE SEQUENCE [LARGE SCALE GENOMIC DNA]</scope>
    <source>
        <strain evidence="17">HT99</strain>
    </source>
</reference>
<dbReference type="AlphaFoldDB" id="A0A0Q9YWJ8"/>
<reference evidence="18" key="2">
    <citation type="journal article" date="2016" name="Genome Announc.">
        <title>Draft Genome Sequences of Two Novel Amoeba-Resistant Intranuclear Bacteria, 'Candidatus Berkiella cookevillensis' and 'Candidatus Berkiella aquae'.</title>
        <authorList>
            <person name="Mehari Y.T."/>
            <person name="Arivett B.A."/>
            <person name="Farone A.L."/>
            <person name="Gunderson J.H."/>
            <person name="Farone M.B."/>
        </authorList>
    </citation>
    <scope>NUCLEOTIDE SEQUENCE</scope>
    <source>
        <strain evidence="18">HT99</strain>
    </source>
</reference>
<gene>
    <name evidence="12 17" type="primary">hemE</name>
    <name evidence="18" type="ORF">HT99x_001205</name>
    <name evidence="17" type="ORF">HT99x_01929</name>
</gene>
<keyword evidence="8 12" id="KW-0963">Cytoplasm</keyword>
<dbReference type="PANTHER" id="PTHR21091">
    <property type="entry name" value="METHYLTETRAHYDROFOLATE:HOMOCYSTEINE METHYLTRANSFERASE RELATED"/>
    <property type="match status" value="1"/>
</dbReference>
<keyword evidence="10 12" id="KW-0456">Lyase</keyword>
<feature type="binding site" evidence="12">
    <location>
        <begin position="25"/>
        <end position="29"/>
    </location>
    <ligand>
        <name>substrate</name>
    </ligand>
</feature>
<comment type="subcellular location">
    <subcellularLocation>
        <location evidence="2 12">Cytoplasm</location>
    </subcellularLocation>
</comment>
<evidence type="ECO:0000256" key="2">
    <source>
        <dbReference type="ARBA" id="ARBA00004496"/>
    </source>
</evidence>
<dbReference type="CDD" id="cd00717">
    <property type="entry name" value="URO-D"/>
    <property type="match status" value="1"/>
</dbReference>
<dbReference type="UniPathway" id="UPA00251">
    <property type="reaction ID" value="UER00321"/>
</dbReference>
<feature type="binding site" evidence="12">
    <location>
        <position position="75"/>
    </location>
    <ligand>
        <name>substrate</name>
    </ligand>
</feature>
<evidence type="ECO:0000259" key="16">
    <source>
        <dbReference type="PROSITE" id="PS00907"/>
    </source>
</evidence>